<comment type="caution">
    <text evidence="1">The sequence shown here is derived from an EMBL/GenBank/DDBJ whole genome shotgun (WGS) entry which is preliminary data.</text>
</comment>
<sequence>MAAPSGSSSRSAVPMVMVGDSLEADVVGAEDAGWHESG</sequence>
<keyword evidence="2" id="KW-1185">Reference proteome</keyword>
<evidence type="ECO:0000313" key="1">
    <source>
        <dbReference type="EMBL" id="MBE1607847.1"/>
    </source>
</evidence>
<dbReference type="Pfam" id="PF13242">
    <property type="entry name" value="Hydrolase_like"/>
    <property type="match status" value="1"/>
</dbReference>
<accession>A0A927R9I1</accession>
<dbReference type="AlphaFoldDB" id="A0A927R9I1"/>
<protein>
    <submittedName>
        <fullName evidence="1">Ribonucleotide monophosphatase NagD (HAD superfamily)</fullName>
    </submittedName>
</protein>
<reference evidence="1" key="1">
    <citation type="submission" date="2020-10" db="EMBL/GenBank/DDBJ databases">
        <title>Sequencing the genomes of 1000 actinobacteria strains.</title>
        <authorList>
            <person name="Klenk H.-P."/>
        </authorList>
    </citation>
    <scope>NUCLEOTIDE SEQUENCE</scope>
    <source>
        <strain evidence="1">DSM 45354</strain>
    </source>
</reference>
<dbReference type="EMBL" id="JADBEM010000001">
    <property type="protein sequence ID" value="MBE1607847.1"/>
    <property type="molecule type" value="Genomic_DNA"/>
</dbReference>
<evidence type="ECO:0000313" key="2">
    <source>
        <dbReference type="Proteomes" id="UP000638648"/>
    </source>
</evidence>
<organism evidence="1 2">
    <name type="scientific">Actinopolymorpha pittospori</name>
    <dbReference type="NCBI Taxonomy" id="648752"/>
    <lineage>
        <taxon>Bacteria</taxon>
        <taxon>Bacillati</taxon>
        <taxon>Actinomycetota</taxon>
        <taxon>Actinomycetes</taxon>
        <taxon>Propionibacteriales</taxon>
        <taxon>Actinopolymorphaceae</taxon>
        <taxon>Actinopolymorpha</taxon>
    </lineage>
</organism>
<name>A0A927R9I1_9ACTN</name>
<dbReference type="InterPro" id="IPR023214">
    <property type="entry name" value="HAD_sf"/>
</dbReference>
<dbReference type="Proteomes" id="UP000638648">
    <property type="component" value="Unassembled WGS sequence"/>
</dbReference>
<dbReference type="Gene3D" id="3.40.50.1000">
    <property type="entry name" value="HAD superfamily/HAD-like"/>
    <property type="match status" value="1"/>
</dbReference>
<proteinExistence type="predicted"/>
<gene>
    <name evidence="1" type="ORF">HEB94_004695</name>
</gene>